<gene>
    <name evidence="4" type="ORF">NUM_72120</name>
</gene>
<accession>A0A8J4EQL6</accession>
<dbReference type="AlphaFoldDB" id="A0A8J4EQL6"/>
<keyword evidence="2" id="KW-1133">Transmembrane helix</keyword>
<reference evidence="5" key="1">
    <citation type="journal article" date="2021" name="Int. J. Syst. Evol. Microbiol.">
        <title>Actinocatenispora comari sp. nov., an endophytic actinomycete isolated from aerial parts of Comarum salesowianum.</title>
        <authorList>
            <person name="Oyunbileg N."/>
            <person name="Iizaka Y."/>
            <person name="Hamada M."/>
            <person name="Davaapurev B.O."/>
            <person name="Fukumoto A."/>
            <person name="Tsetseg B."/>
            <person name="Kato F."/>
            <person name="Tamura T."/>
            <person name="Batkhuu J."/>
            <person name="Anzai Y."/>
        </authorList>
    </citation>
    <scope>NUCLEOTIDE SEQUENCE [LARGE SCALE GENOMIC DNA]</scope>
    <source>
        <strain evidence="5">NUM-2625</strain>
    </source>
</reference>
<evidence type="ECO:0000313" key="5">
    <source>
        <dbReference type="Proteomes" id="UP000614996"/>
    </source>
</evidence>
<feature type="domain" description="SecDF P1 head subdomain" evidence="3">
    <location>
        <begin position="143"/>
        <end position="243"/>
    </location>
</feature>
<feature type="transmembrane region" description="Helical" evidence="2">
    <location>
        <begin position="16"/>
        <end position="41"/>
    </location>
</feature>
<evidence type="ECO:0000256" key="1">
    <source>
        <dbReference type="SAM" id="MobiDB-lite"/>
    </source>
</evidence>
<dbReference type="Pfam" id="PF22599">
    <property type="entry name" value="SecDF_P1_head"/>
    <property type="match status" value="1"/>
</dbReference>
<proteinExistence type="predicted"/>
<dbReference type="RefSeq" id="WP_207129505.1">
    <property type="nucleotide sequence ID" value="NZ_BOPO01000151.1"/>
</dbReference>
<evidence type="ECO:0000259" key="3">
    <source>
        <dbReference type="Pfam" id="PF22599"/>
    </source>
</evidence>
<protein>
    <recommendedName>
        <fullName evidence="3">SecDF P1 head subdomain domain-containing protein</fullName>
    </recommendedName>
</protein>
<evidence type="ECO:0000256" key="2">
    <source>
        <dbReference type="SAM" id="Phobius"/>
    </source>
</evidence>
<comment type="caution">
    <text evidence="4">The sequence shown here is derived from an EMBL/GenBank/DDBJ whole genome shotgun (WGS) entry which is preliminary data.</text>
</comment>
<dbReference type="Gene3D" id="3.30.1360.200">
    <property type="match status" value="1"/>
</dbReference>
<dbReference type="EMBL" id="BOPO01000151">
    <property type="protein sequence ID" value="GIL31958.1"/>
    <property type="molecule type" value="Genomic_DNA"/>
</dbReference>
<organism evidence="4 5">
    <name type="scientific">Actinocatenispora comari</name>
    <dbReference type="NCBI Taxonomy" id="2807577"/>
    <lineage>
        <taxon>Bacteria</taxon>
        <taxon>Bacillati</taxon>
        <taxon>Actinomycetota</taxon>
        <taxon>Actinomycetes</taxon>
        <taxon>Micromonosporales</taxon>
        <taxon>Micromonosporaceae</taxon>
        <taxon>Actinocatenispora</taxon>
    </lineage>
</organism>
<feature type="region of interest" description="Disordered" evidence="1">
    <location>
        <begin position="126"/>
        <end position="148"/>
    </location>
</feature>
<keyword evidence="2" id="KW-0812">Transmembrane</keyword>
<sequence length="251" mass="26155">MTEPPWTEPAPPRHHLGLVVALVVCLLLVVGGAGLSGYLLYHASRDDDRAWPASWHTAAFTVSGDDSTRVDAGKLLALLAGTGTRYEVHGDRIIVAVPPARAAALPRLRALMPVRTELSVRPVLDVTSPSPGCTPGDPPACDRSGQRYRLGPPVLSGREVTDVHTGTDSDAGWSVTVRFSAAGQQAISDATSRYTGRQLAIVMAGAVLSAPEVSAPVSGALQVAGGADVGQLRRVAAAFRLGQHPVTIRVA</sequence>
<dbReference type="Proteomes" id="UP000614996">
    <property type="component" value="Unassembled WGS sequence"/>
</dbReference>
<keyword evidence="5" id="KW-1185">Reference proteome</keyword>
<keyword evidence="2" id="KW-0472">Membrane</keyword>
<name>A0A8J4EQL6_9ACTN</name>
<dbReference type="InterPro" id="IPR054384">
    <property type="entry name" value="SecDF_P1_head"/>
</dbReference>
<evidence type="ECO:0000313" key="4">
    <source>
        <dbReference type="EMBL" id="GIL31958.1"/>
    </source>
</evidence>